<sequence>MPRYFFHVINGEPSADGEGYDLPDDAAARVEAVRMAGEILKGRPLALLNVGGLVLDVRDEQGACRFVLDVRAMEGIPLEAVEAV</sequence>
<evidence type="ECO:0000259" key="1">
    <source>
        <dbReference type="Pfam" id="PF21834"/>
    </source>
</evidence>
<name>A0ABS4AJN6_9PROT</name>
<feature type="domain" description="DUF6894" evidence="1">
    <location>
        <begin position="3"/>
        <end position="68"/>
    </location>
</feature>
<dbReference type="Pfam" id="PF21834">
    <property type="entry name" value="DUF6894"/>
    <property type="match status" value="1"/>
</dbReference>
<proteinExistence type="predicted"/>
<dbReference type="InterPro" id="IPR054189">
    <property type="entry name" value="DUF6894"/>
</dbReference>
<organism evidence="2 3">
    <name type="scientific">Pararoseomonas baculiformis</name>
    <dbReference type="NCBI Taxonomy" id="2820812"/>
    <lineage>
        <taxon>Bacteria</taxon>
        <taxon>Pseudomonadati</taxon>
        <taxon>Pseudomonadota</taxon>
        <taxon>Alphaproteobacteria</taxon>
        <taxon>Acetobacterales</taxon>
        <taxon>Acetobacteraceae</taxon>
        <taxon>Pararoseomonas</taxon>
    </lineage>
</organism>
<keyword evidence="3" id="KW-1185">Reference proteome</keyword>
<gene>
    <name evidence="2" type="ORF">J8J14_20990</name>
</gene>
<evidence type="ECO:0000313" key="3">
    <source>
        <dbReference type="Proteomes" id="UP000681594"/>
    </source>
</evidence>
<comment type="caution">
    <text evidence="2">The sequence shown here is derived from an EMBL/GenBank/DDBJ whole genome shotgun (WGS) entry which is preliminary data.</text>
</comment>
<evidence type="ECO:0000313" key="2">
    <source>
        <dbReference type="EMBL" id="MBP0447253.1"/>
    </source>
</evidence>
<protein>
    <recommendedName>
        <fullName evidence="1">DUF6894 domain-containing protein</fullName>
    </recommendedName>
</protein>
<dbReference type="RefSeq" id="WP_209381523.1">
    <property type="nucleotide sequence ID" value="NZ_JAGIZB010000029.1"/>
</dbReference>
<dbReference type="Proteomes" id="UP000681594">
    <property type="component" value="Unassembled WGS sequence"/>
</dbReference>
<dbReference type="EMBL" id="JAGIZB010000029">
    <property type="protein sequence ID" value="MBP0447253.1"/>
    <property type="molecule type" value="Genomic_DNA"/>
</dbReference>
<accession>A0ABS4AJN6</accession>
<reference evidence="2 3" key="1">
    <citation type="submission" date="2021-03" db="EMBL/GenBank/DDBJ databases">
        <authorList>
            <person name="So Y."/>
        </authorList>
    </citation>
    <scope>NUCLEOTIDE SEQUENCE [LARGE SCALE GENOMIC DNA]</scope>
    <source>
        <strain evidence="2 3">SSH11</strain>
    </source>
</reference>